<dbReference type="InterPro" id="IPR037113">
    <property type="entry name" value="Hat1_N_sf"/>
</dbReference>
<dbReference type="GO" id="GO:0031509">
    <property type="term" value="P:subtelomeric heterochromatin formation"/>
    <property type="evidence" value="ECO:0007669"/>
    <property type="project" value="InterPro"/>
</dbReference>
<proteinExistence type="inferred from homology"/>
<evidence type="ECO:0000256" key="5">
    <source>
        <dbReference type="ARBA" id="ARBA00022490"/>
    </source>
</evidence>
<evidence type="ECO:0000256" key="9">
    <source>
        <dbReference type="ARBA" id="ARBA00048017"/>
    </source>
</evidence>
<comment type="subcellular location">
    <subcellularLocation>
        <location evidence="2">Cytoplasm</location>
    </subcellularLocation>
    <subcellularLocation>
        <location evidence="1">Nucleus</location>
    </subcellularLocation>
</comment>
<dbReference type="EMBL" id="LIHL02000001">
    <property type="protein sequence ID" value="KAF5481902.1"/>
    <property type="molecule type" value="Genomic_DNA"/>
</dbReference>
<dbReference type="GO" id="GO:0005737">
    <property type="term" value="C:cytoplasm"/>
    <property type="evidence" value="ECO:0007669"/>
    <property type="project" value="UniProtKB-SubCell"/>
</dbReference>
<keyword evidence="5" id="KW-0963">Cytoplasm</keyword>
<dbReference type="InterPro" id="IPR017380">
    <property type="entry name" value="Hist_AcTrfase_B-typ_cat-su"/>
</dbReference>
<evidence type="ECO:0000256" key="6">
    <source>
        <dbReference type="ARBA" id="ARBA00022679"/>
    </source>
</evidence>
<evidence type="ECO:0000256" key="8">
    <source>
        <dbReference type="ARBA" id="ARBA00023315"/>
    </source>
</evidence>
<comment type="caution">
    <text evidence="11">The sequence shown here is derived from an EMBL/GenBank/DDBJ whole genome shotgun (WGS) entry which is preliminary data.</text>
</comment>
<protein>
    <recommendedName>
        <fullName evidence="4">histone acetyltransferase</fullName>
        <ecNumber evidence="4">2.3.1.48</ecNumber>
    </recommendedName>
</protein>
<evidence type="ECO:0000313" key="12">
    <source>
        <dbReference type="Proteomes" id="UP000619265"/>
    </source>
</evidence>
<dbReference type="CDD" id="cd04301">
    <property type="entry name" value="NAT_SF"/>
    <property type="match status" value="1"/>
</dbReference>
<dbReference type="GO" id="GO:0004402">
    <property type="term" value="F:histone acetyltransferase activity"/>
    <property type="evidence" value="ECO:0007669"/>
    <property type="project" value="InterPro"/>
</dbReference>
<reference evidence="11" key="1">
    <citation type="submission" date="2015-10" db="EMBL/GenBank/DDBJ databases">
        <authorList>
            <person name="Martinez-Garcia P.J."/>
            <person name="Crepeau M.W."/>
            <person name="Puiu D."/>
            <person name="Gonzalez-Ibeas D."/>
            <person name="Whalen J."/>
            <person name="Stevens K."/>
            <person name="Paul R."/>
            <person name="Butterfield T."/>
            <person name="Britton M."/>
            <person name="Reagan R."/>
            <person name="Chakraborty S."/>
            <person name="Walawage S.L."/>
            <person name="Vasquez-Gross H.A."/>
            <person name="Cardeno C."/>
            <person name="Famula R."/>
            <person name="Pratt K."/>
            <person name="Kuruganti S."/>
            <person name="Aradhya M.K."/>
            <person name="Leslie C.A."/>
            <person name="Dandekar A.M."/>
            <person name="Salzberg S.L."/>
            <person name="Wegrzyn J.L."/>
            <person name="Langley C.H."/>
            <person name="Neale D.B."/>
        </authorList>
    </citation>
    <scope>NUCLEOTIDE SEQUENCE</scope>
    <source>
        <tissue evidence="11">Leaves</tissue>
    </source>
</reference>
<organism evidence="11 12">
    <name type="scientific">Juglans regia</name>
    <name type="common">English walnut</name>
    <dbReference type="NCBI Taxonomy" id="51240"/>
    <lineage>
        <taxon>Eukaryota</taxon>
        <taxon>Viridiplantae</taxon>
        <taxon>Streptophyta</taxon>
        <taxon>Embryophyta</taxon>
        <taxon>Tracheophyta</taxon>
        <taxon>Spermatophyta</taxon>
        <taxon>Magnoliopsida</taxon>
        <taxon>eudicotyledons</taxon>
        <taxon>Gunneridae</taxon>
        <taxon>Pentapetalae</taxon>
        <taxon>rosids</taxon>
        <taxon>fabids</taxon>
        <taxon>Fagales</taxon>
        <taxon>Juglandaceae</taxon>
        <taxon>Juglans</taxon>
    </lineage>
</organism>
<dbReference type="GO" id="GO:0005634">
    <property type="term" value="C:nucleus"/>
    <property type="evidence" value="ECO:0007669"/>
    <property type="project" value="UniProtKB-SubCell"/>
</dbReference>
<accession>A0A833YDD7</accession>
<dbReference type="GO" id="GO:0000781">
    <property type="term" value="C:chromosome, telomeric region"/>
    <property type="evidence" value="ECO:0007669"/>
    <property type="project" value="GOC"/>
</dbReference>
<dbReference type="InterPro" id="IPR016181">
    <property type="entry name" value="Acyl_CoA_acyltransferase"/>
</dbReference>
<dbReference type="InterPro" id="IPR019467">
    <property type="entry name" value="Hat1_N"/>
</dbReference>
<dbReference type="Gramene" id="Jr01_27200_p1">
    <property type="protein sequence ID" value="cds.Jr01_27200_p1"/>
    <property type="gene ID" value="Jr01_27200"/>
</dbReference>
<comment type="catalytic activity">
    <reaction evidence="9">
        <text>L-lysyl-[protein] + acetyl-CoA = N(6)-acetyl-L-lysyl-[protein] + CoA + H(+)</text>
        <dbReference type="Rhea" id="RHEA:45948"/>
        <dbReference type="Rhea" id="RHEA-COMP:9752"/>
        <dbReference type="Rhea" id="RHEA-COMP:10731"/>
        <dbReference type="ChEBI" id="CHEBI:15378"/>
        <dbReference type="ChEBI" id="CHEBI:29969"/>
        <dbReference type="ChEBI" id="CHEBI:57287"/>
        <dbReference type="ChEBI" id="CHEBI:57288"/>
        <dbReference type="ChEBI" id="CHEBI:61930"/>
        <dbReference type="EC" id="2.3.1.48"/>
    </reaction>
</comment>
<evidence type="ECO:0000256" key="1">
    <source>
        <dbReference type="ARBA" id="ARBA00004123"/>
    </source>
</evidence>
<keyword evidence="7" id="KW-0539">Nucleus</keyword>
<dbReference type="Gene3D" id="3.90.360.10">
    <property type="entry name" value="Histone acetyl transferase 1 (HAT1), N-terminal domain"/>
    <property type="match status" value="1"/>
</dbReference>
<sequence>KTHPRFLHGSYSIIFPPLFLPFPALENPKLPKMGQKQQPTADPIAEPKKRRRVGFSNIDAGVEAKECIKIYLVSRKEEVDSADSFCIDPIDLSSFFDEDGKIYGYQGLKITIWVSCVSFHAYADITFQSTADGGKGITDLKAALQRIFAETIIENKDDFLLTFSTETNLIRSIISSGEILKHKASNGHINNSNSHLEAANSDVEVVRMVVGSTAAGHLYSCLIPLVLLLVDGSSPIDVIDSRWELYVLIQKKPDQQGEIQCRLLGFTAIYRFFHYPESSRLRLSQILVLPPYQHKGYGRYLLEVLNNVAVSEDVYDLTVEEPLDYFQHVRTCVDIPRLLVFDPIQHAVSSVVSCMKEGKLSKKIHIPRFMPPPSVINDVRKSLKINKKQFLKCWEVLIYLALDPVDKYMEDYVSVISKRVKDDIIGKDSGTAGKRLIEVPGDYDQEMSFVMCRSQAGEASSVQMDENETTQEEQLRQLVDERVKEIKLIAQKVSVH</sequence>
<feature type="domain" description="Histone acetyl transferase HAT1 N-terminal" evidence="10">
    <location>
        <begin position="62"/>
        <end position="231"/>
    </location>
</feature>
<keyword evidence="6" id="KW-0808">Transferase</keyword>
<evidence type="ECO:0000256" key="2">
    <source>
        <dbReference type="ARBA" id="ARBA00004496"/>
    </source>
</evidence>
<comment type="similarity">
    <text evidence="3">Belongs to the HAT1 family.</text>
</comment>
<evidence type="ECO:0000256" key="4">
    <source>
        <dbReference type="ARBA" id="ARBA00013184"/>
    </source>
</evidence>
<evidence type="ECO:0000313" key="11">
    <source>
        <dbReference type="EMBL" id="KAF5481902.1"/>
    </source>
</evidence>
<dbReference type="FunFam" id="3.90.360.10:FF:000002">
    <property type="entry name" value="Histone acetyltransferase type B catalytic subunit"/>
    <property type="match status" value="1"/>
</dbReference>
<dbReference type="Proteomes" id="UP000619265">
    <property type="component" value="Unassembled WGS sequence"/>
</dbReference>
<dbReference type="Gene3D" id="3.40.630.30">
    <property type="match status" value="1"/>
</dbReference>
<feature type="non-terminal residue" evidence="11">
    <location>
        <position position="1"/>
    </location>
</feature>
<keyword evidence="8" id="KW-0012">Acyltransferase</keyword>
<dbReference type="AlphaFoldDB" id="A0A833YDD7"/>
<dbReference type="EC" id="2.3.1.48" evidence="4"/>
<dbReference type="PANTHER" id="PTHR12046">
    <property type="entry name" value="HISTONE ACETYLTRANSFERASE TYPE B CATALYTIC SUBUNIT"/>
    <property type="match status" value="1"/>
</dbReference>
<reference evidence="11" key="2">
    <citation type="submission" date="2020-03" db="EMBL/GenBank/DDBJ databases">
        <title>Walnut 2.0.</title>
        <authorList>
            <person name="Marrano A."/>
            <person name="Britton M."/>
            <person name="Zimin A.V."/>
            <person name="Zaini P.A."/>
            <person name="Workman R."/>
            <person name="Puiu D."/>
            <person name="Bianco L."/>
            <person name="Allen B.J."/>
            <person name="Troggio M."/>
            <person name="Leslie C.A."/>
            <person name="Timp W."/>
            <person name="Dendekar A."/>
            <person name="Salzberg S.L."/>
            <person name="Neale D.B."/>
        </authorList>
    </citation>
    <scope>NUCLEOTIDE SEQUENCE</scope>
    <source>
        <tissue evidence="11">Leaves</tissue>
    </source>
</reference>
<evidence type="ECO:0000256" key="7">
    <source>
        <dbReference type="ARBA" id="ARBA00023242"/>
    </source>
</evidence>
<dbReference type="Pfam" id="PF10394">
    <property type="entry name" value="Hat1_N"/>
    <property type="match status" value="1"/>
</dbReference>
<dbReference type="FunFam" id="3.40.630.30:FF:000077">
    <property type="entry name" value="Histone acetyltransferase type B catalytic subunit"/>
    <property type="match status" value="1"/>
</dbReference>
<dbReference type="SUPFAM" id="SSF55729">
    <property type="entry name" value="Acyl-CoA N-acyltransferases (Nat)"/>
    <property type="match status" value="1"/>
</dbReference>
<evidence type="ECO:0000256" key="3">
    <source>
        <dbReference type="ARBA" id="ARBA00010543"/>
    </source>
</evidence>
<gene>
    <name evidence="11" type="ORF">F2P56_002515</name>
</gene>
<evidence type="ECO:0000259" key="10">
    <source>
        <dbReference type="Pfam" id="PF10394"/>
    </source>
</evidence>
<name>A0A833YDD7_JUGRE</name>